<dbReference type="InterPro" id="IPR036849">
    <property type="entry name" value="Enolase-like_C_sf"/>
</dbReference>
<comment type="similarity">
    <text evidence="7">Belongs to the mandelate racemase/muconate lactonizing enzyme family. MenC type 2 subfamily.</text>
</comment>
<feature type="binding site" evidence="7">
    <location>
        <position position="188"/>
    </location>
    <ligand>
        <name>Mg(2+)</name>
        <dbReference type="ChEBI" id="CHEBI:18420"/>
    </ligand>
</feature>
<evidence type="ECO:0000256" key="4">
    <source>
        <dbReference type="ARBA" id="ARBA00022842"/>
    </source>
</evidence>
<gene>
    <name evidence="7 9" type="primary">menC</name>
    <name evidence="9" type="ORF">J9317_15520</name>
</gene>
<protein>
    <recommendedName>
        <fullName evidence="6 7">o-succinylbenzoate synthase</fullName>
        <shortName evidence="7">OSB synthase</shortName>
        <shortName evidence="7">OSBS</shortName>
        <ecNumber evidence="6 7">4.2.1.113</ecNumber>
    </recommendedName>
    <alternativeName>
        <fullName evidence="7">4-(2'-carboxyphenyl)-4-oxybutyric acid synthase</fullName>
    </alternativeName>
    <alternativeName>
        <fullName evidence="7">o-succinylbenzoic acid synthase</fullName>
    </alternativeName>
</protein>
<keyword evidence="3 7" id="KW-0479">Metal-binding</keyword>
<feature type="active site" description="Proton donor" evidence="7">
    <location>
        <position position="163"/>
    </location>
</feature>
<evidence type="ECO:0000256" key="3">
    <source>
        <dbReference type="ARBA" id="ARBA00022723"/>
    </source>
</evidence>
<evidence type="ECO:0000256" key="1">
    <source>
        <dbReference type="ARBA" id="ARBA00001968"/>
    </source>
</evidence>
<dbReference type="Proteomes" id="UP000682403">
    <property type="component" value="Unassembled WGS sequence"/>
</dbReference>
<evidence type="ECO:0000256" key="2">
    <source>
        <dbReference type="ARBA" id="ARBA00022428"/>
    </source>
</evidence>
<dbReference type="Pfam" id="PF02746">
    <property type="entry name" value="MR_MLE_N"/>
    <property type="match status" value="1"/>
</dbReference>
<dbReference type="InterPro" id="IPR010197">
    <property type="entry name" value="OSBS/NAAAR"/>
</dbReference>
<evidence type="ECO:0000313" key="9">
    <source>
        <dbReference type="EMBL" id="MBS2970179.1"/>
    </source>
</evidence>
<dbReference type="EC" id="4.2.1.113" evidence="6 7"/>
<keyword evidence="10" id="KW-1185">Reference proteome</keyword>
<keyword evidence="2 7" id="KW-0474">Menaquinone biosynthesis</keyword>
<dbReference type="PANTHER" id="PTHR48073:SF5">
    <property type="entry name" value="O-SUCCINYLBENZOATE SYNTHASE"/>
    <property type="match status" value="1"/>
</dbReference>
<proteinExistence type="inferred from homology"/>
<dbReference type="SUPFAM" id="SSF54826">
    <property type="entry name" value="Enolase N-terminal domain-like"/>
    <property type="match status" value="1"/>
</dbReference>
<dbReference type="HAMAP" id="MF_01933">
    <property type="entry name" value="MenC_2"/>
    <property type="match status" value="1"/>
</dbReference>
<evidence type="ECO:0000259" key="8">
    <source>
        <dbReference type="SMART" id="SM00922"/>
    </source>
</evidence>
<dbReference type="PANTHER" id="PTHR48073">
    <property type="entry name" value="O-SUCCINYLBENZOATE SYNTHASE-RELATED"/>
    <property type="match status" value="1"/>
</dbReference>
<dbReference type="SUPFAM" id="SSF51604">
    <property type="entry name" value="Enolase C-terminal domain-like"/>
    <property type="match status" value="1"/>
</dbReference>
<dbReference type="CDD" id="cd03317">
    <property type="entry name" value="NAAAR"/>
    <property type="match status" value="1"/>
</dbReference>
<dbReference type="SFLD" id="SFLDS00001">
    <property type="entry name" value="Enolase"/>
    <property type="match status" value="1"/>
</dbReference>
<keyword evidence="5 7" id="KW-0456">Lyase</keyword>
<evidence type="ECO:0000313" key="10">
    <source>
        <dbReference type="Proteomes" id="UP000682403"/>
    </source>
</evidence>
<dbReference type="NCBIfam" id="TIGR01928">
    <property type="entry name" value="menC_lowGC_arch"/>
    <property type="match status" value="1"/>
</dbReference>
<comment type="caution">
    <text evidence="9">The sequence shown here is derived from an EMBL/GenBank/DDBJ whole genome shotgun (WGS) entry which is preliminary data.</text>
</comment>
<dbReference type="GO" id="GO:0043748">
    <property type="term" value="F:O-succinylbenzoate synthase activity"/>
    <property type="evidence" value="ECO:0007669"/>
    <property type="project" value="UniProtKB-EC"/>
</dbReference>
<accession>A0ABS5LHE9</accession>
<dbReference type="InterPro" id="IPR013342">
    <property type="entry name" value="Mandelate_racemase_C"/>
</dbReference>
<sequence length="368" mass="40811">MKIKKITLHLTEMKLVEPFESSLERVENRESIIVEAEDEQGIIGWGEGVAFSSPWYTEETVKTSAHMLEDFLIPICLNTDYSHPNEVSASFSSLKRNRMAKAALEMACWDLYGRQTGQSLSNLMGGTKRHIEAGIVIGLAPLQEMLASIEGALASGYKRFKVKIKPGRDIELIREIRRAYPNLPLMADANSAYSLEQADLLKALDEFELMMIEQPLAADDIIDHAVLQRKIQTPICLDESIESADDARKAINLGSCRIINIKPGRVGGLAETKKIHDICQAQGIPVWCGGMLETGISRAHNIAAASLSNFSIPGDISSSSRYWHEDIIVPEVIVENGEILVPEGPGIGFEVNRQLLKKYTKQIFTFSK</sequence>
<dbReference type="Gene3D" id="3.30.390.10">
    <property type="entry name" value="Enolase-like, N-terminal domain"/>
    <property type="match status" value="1"/>
</dbReference>
<dbReference type="InterPro" id="IPR047585">
    <property type="entry name" value="MenC"/>
</dbReference>
<dbReference type="InterPro" id="IPR029065">
    <property type="entry name" value="Enolase_C-like"/>
</dbReference>
<comment type="cofactor">
    <cofactor evidence="1 7">
        <name>a divalent metal cation</name>
        <dbReference type="ChEBI" id="CHEBI:60240"/>
    </cofactor>
</comment>
<comment type="function">
    <text evidence="7">Converts 2-succinyl-6-hydroxy-2,4-cyclohexadiene-1-carboxylate (SHCHC) to 2-succinylbenzoate (OSB).</text>
</comment>
<dbReference type="EMBL" id="JAGVRK010000001">
    <property type="protein sequence ID" value="MBS2970179.1"/>
    <property type="molecule type" value="Genomic_DNA"/>
</dbReference>
<feature type="active site" description="Proton acceptor" evidence="7">
    <location>
        <position position="262"/>
    </location>
</feature>
<dbReference type="SFLD" id="SFLDF00009">
    <property type="entry name" value="o-succinylbenzoate_synthase"/>
    <property type="match status" value="1"/>
</dbReference>
<comment type="pathway">
    <text evidence="7">Quinol/quinone metabolism; 1,4-dihydroxy-2-naphthoate biosynthesis; 1,4-dihydroxy-2-naphthoate from chorismate: step 4/7.</text>
</comment>
<evidence type="ECO:0000256" key="6">
    <source>
        <dbReference type="ARBA" id="ARBA00029491"/>
    </source>
</evidence>
<dbReference type="SMART" id="SM00922">
    <property type="entry name" value="MR_MLE"/>
    <property type="match status" value="1"/>
</dbReference>
<dbReference type="InterPro" id="IPR013341">
    <property type="entry name" value="Mandelate_racemase_N_dom"/>
</dbReference>
<reference evidence="9 10" key="1">
    <citation type="submission" date="2021-04" db="EMBL/GenBank/DDBJ databases">
        <title>Metabacillus sp. strain KIGAM252 whole genome sequence.</title>
        <authorList>
            <person name="Seo M.-J."/>
            <person name="Cho E.-S."/>
            <person name="Hwang C.Y."/>
            <person name="Yoon D.J."/>
        </authorList>
    </citation>
    <scope>NUCLEOTIDE SEQUENCE [LARGE SCALE GENOMIC DNA]</scope>
    <source>
        <strain evidence="9 10">KIGAM252</strain>
    </source>
</reference>
<dbReference type="Pfam" id="PF13378">
    <property type="entry name" value="MR_MLE_C"/>
    <property type="match status" value="1"/>
</dbReference>
<feature type="binding site" evidence="7">
    <location>
        <position position="238"/>
    </location>
    <ligand>
        <name>Mg(2+)</name>
        <dbReference type="ChEBI" id="CHEBI:18420"/>
    </ligand>
</feature>
<feature type="binding site" evidence="7">
    <location>
        <position position="213"/>
    </location>
    <ligand>
        <name>Mg(2+)</name>
        <dbReference type="ChEBI" id="CHEBI:18420"/>
    </ligand>
</feature>
<feature type="domain" description="Mandelate racemase/muconate lactonizing enzyme C-terminal" evidence="8">
    <location>
        <begin position="142"/>
        <end position="234"/>
    </location>
</feature>
<dbReference type="InterPro" id="IPR029017">
    <property type="entry name" value="Enolase-like_N"/>
</dbReference>
<name>A0ABS5LHE9_9BACI</name>
<evidence type="ECO:0000256" key="7">
    <source>
        <dbReference type="HAMAP-Rule" id="MF_01933"/>
    </source>
</evidence>
<dbReference type="RefSeq" id="WP_211562428.1">
    <property type="nucleotide sequence ID" value="NZ_JAGVRK010000001.1"/>
</dbReference>
<keyword evidence="4 7" id="KW-0460">Magnesium</keyword>
<comment type="pathway">
    <text evidence="7">Quinol/quinone metabolism; menaquinone biosynthesis.</text>
</comment>
<comment type="catalytic activity">
    <reaction evidence="7">
        <text>(1R,6R)-6-hydroxy-2-succinyl-cyclohexa-2,4-diene-1-carboxylate = 2-succinylbenzoate + H2O</text>
        <dbReference type="Rhea" id="RHEA:10196"/>
        <dbReference type="ChEBI" id="CHEBI:15377"/>
        <dbReference type="ChEBI" id="CHEBI:18325"/>
        <dbReference type="ChEBI" id="CHEBI:58689"/>
        <dbReference type="EC" id="4.2.1.113"/>
    </reaction>
</comment>
<dbReference type="Gene3D" id="3.20.20.120">
    <property type="entry name" value="Enolase-like C-terminal domain"/>
    <property type="match status" value="1"/>
</dbReference>
<organism evidence="9 10">
    <name type="scientific">Metabacillus flavus</name>
    <dbReference type="NCBI Taxonomy" id="2823519"/>
    <lineage>
        <taxon>Bacteria</taxon>
        <taxon>Bacillati</taxon>
        <taxon>Bacillota</taxon>
        <taxon>Bacilli</taxon>
        <taxon>Bacillales</taxon>
        <taxon>Bacillaceae</taxon>
        <taxon>Metabacillus</taxon>
    </lineage>
</organism>
<evidence type="ECO:0000256" key="5">
    <source>
        <dbReference type="ARBA" id="ARBA00023239"/>
    </source>
</evidence>
<dbReference type="SFLD" id="SFLDG00180">
    <property type="entry name" value="muconate_cycloisomerase"/>
    <property type="match status" value="1"/>
</dbReference>